<dbReference type="OrthoDB" id="9765151at2"/>
<dbReference type="PIRSF" id="PIRSF012535">
    <property type="entry name" value="UCP012535"/>
    <property type="match status" value="1"/>
</dbReference>
<dbReference type="Pfam" id="PF24850">
    <property type="entry name" value="CC_BshC"/>
    <property type="match status" value="1"/>
</dbReference>
<evidence type="ECO:0000313" key="5">
    <source>
        <dbReference type="EMBL" id="PYI54589.1"/>
    </source>
</evidence>
<sequence>MKVERFRWAPGQPLTRDYIDQFASVSPFYEYNPWEEGSERERAAWLDRDGRPQADRDGLVQALLAYNGKIGNTGANATAHIEALRDRRTLVVAGGQQAGLFTGPLLVLYKAITILVEARQASERLGRTVVPVFWIAGEDHDTDEVNHTYVLTDSLAVQKIKLNAAPDVKTSVSRWSVPREAWDDALDQLERSLMNTEFKAGLMERLRAIAAESDTLSDQFARTLAWLFGEYGLVFVDSDDASLRKLESGMFRPIVARQSELSAALLEAKERLAEAGYAAQVELAPEQAHLFAYERGERLLLHRSGDTFADRKGNVSFTAGELAELAEREPERLSNNVMTRPLMQDYLFPVLSAVLGPSEIAYWGLLRGAFALFGMRMPIVVPRYEFTLLEGTVQKQMGKFGLGFDDVVSRLDEKQDEWLKAQGSLQVEELFAETKAKFAALYDPVVETVSGINPGLRKLSETNRQKIVEQIEFLQTKTADAFRTQHDSALRQWERIRLSVLPLGKPQERVYNPFQYTVKYGDGWLRELIDVPLSRDGCHRIVYF</sequence>
<gene>
    <name evidence="2 5" type="primary">bshC</name>
    <name evidence="5" type="ORF">DLM86_14105</name>
</gene>
<dbReference type="InterPro" id="IPR055399">
    <property type="entry name" value="CC_BshC"/>
</dbReference>
<comment type="caution">
    <text evidence="5">The sequence shown here is derived from an EMBL/GenBank/DDBJ whole genome shotgun (WGS) entry which is preliminary data.</text>
</comment>
<feature type="domain" description="Bacillithiol biosynthesis BshC N-terminal Rossmann-like" evidence="3">
    <location>
        <begin position="1"/>
        <end position="383"/>
    </location>
</feature>
<dbReference type="Pfam" id="PF10079">
    <property type="entry name" value="Rossmann-like_BshC"/>
    <property type="match status" value="1"/>
</dbReference>
<evidence type="ECO:0000313" key="6">
    <source>
        <dbReference type="Proteomes" id="UP000247476"/>
    </source>
</evidence>
<comment type="similarity">
    <text evidence="2">Belongs to the BshC family.</text>
</comment>
<evidence type="ECO:0000256" key="2">
    <source>
        <dbReference type="HAMAP-Rule" id="MF_01867"/>
    </source>
</evidence>
<name>A0A2V5K5D7_9BACL</name>
<evidence type="ECO:0000259" key="4">
    <source>
        <dbReference type="Pfam" id="PF24850"/>
    </source>
</evidence>
<dbReference type="Proteomes" id="UP000247476">
    <property type="component" value="Unassembled WGS sequence"/>
</dbReference>
<evidence type="ECO:0000256" key="1">
    <source>
        <dbReference type="ARBA" id="ARBA00022598"/>
    </source>
</evidence>
<dbReference type="EMBL" id="QJVJ01000005">
    <property type="protein sequence ID" value="PYI54589.1"/>
    <property type="molecule type" value="Genomic_DNA"/>
</dbReference>
<reference evidence="5 6" key="1">
    <citation type="submission" date="2018-05" db="EMBL/GenBank/DDBJ databases">
        <title>Paenibacillus flagellatus sp. nov., isolated from selenium mineral soil.</title>
        <authorList>
            <person name="Dai X."/>
        </authorList>
    </citation>
    <scope>NUCLEOTIDE SEQUENCE [LARGE SCALE GENOMIC DNA]</scope>
    <source>
        <strain evidence="5 6">DXL2</strain>
    </source>
</reference>
<keyword evidence="6" id="KW-1185">Reference proteome</keyword>
<dbReference type="GO" id="GO:0016874">
    <property type="term" value="F:ligase activity"/>
    <property type="evidence" value="ECO:0007669"/>
    <property type="project" value="UniProtKB-UniRule"/>
</dbReference>
<protein>
    <recommendedName>
        <fullName evidence="2">Putative cysteine ligase BshC</fullName>
        <ecNumber evidence="2">6.-.-.-</ecNumber>
    </recommendedName>
</protein>
<accession>A0A2V5K5D7</accession>
<keyword evidence="1 2" id="KW-0436">Ligase</keyword>
<dbReference type="InterPro" id="IPR055398">
    <property type="entry name" value="Rossmann-like_BshC"/>
</dbReference>
<dbReference type="NCBIfam" id="TIGR03998">
    <property type="entry name" value="thiol_BshC"/>
    <property type="match status" value="1"/>
</dbReference>
<dbReference type="AlphaFoldDB" id="A0A2V5K5D7"/>
<dbReference type="EC" id="6.-.-.-" evidence="2"/>
<dbReference type="HAMAP" id="MF_01867">
    <property type="entry name" value="BshC"/>
    <property type="match status" value="1"/>
</dbReference>
<evidence type="ECO:0000259" key="3">
    <source>
        <dbReference type="Pfam" id="PF10079"/>
    </source>
</evidence>
<organism evidence="5 6">
    <name type="scientific">Paenibacillus flagellatus</name>
    <dbReference type="NCBI Taxonomy" id="2211139"/>
    <lineage>
        <taxon>Bacteria</taxon>
        <taxon>Bacillati</taxon>
        <taxon>Bacillota</taxon>
        <taxon>Bacilli</taxon>
        <taxon>Bacillales</taxon>
        <taxon>Paenibacillaceae</taxon>
        <taxon>Paenibacillus</taxon>
    </lineage>
</organism>
<dbReference type="InterPro" id="IPR011199">
    <property type="entry name" value="Bacillithiol_biosynth_BshC"/>
</dbReference>
<proteinExistence type="inferred from homology"/>
<dbReference type="RefSeq" id="WP_110840646.1">
    <property type="nucleotide sequence ID" value="NZ_QJVJ01000005.1"/>
</dbReference>
<comment type="function">
    <text evidence="2">Involved in bacillithiol (BSH) biosynthesis. May catalyze the last step of the pathway, the addition of cysteine to glucosamine malate (GlcN-Mal) to generate BSH.</text>
</comment>
<feature type="domain" description="Bacillithiol biosynthesis BshC C-terminal coiled-coil" evidence="4">
    <location>
        <begin position="386"/>
        <end position="544"/>
    </location>
</feature>